<gene>
    <name evidence="2" type="ORF">DFR46_1381</name>
</gene>
<dbReference type="EMBL" id="QRDP01000004">
    <property type="protein sequence ID" value="RED16358.1"/>
    <property type="molecule type" value="Genomic_DNA"/>
</dbReference>
<dbReference type="InterPro" id="IPR016181">
    <property type="entry name" value="Acyl_CoA_acyltransferase"/>
</dbReference>
<evidence type="ECO:0000259" key="1">
    <source>
        <dbReference type="PROSITE" id="PS51186"/>
    </source>
</evidence>
<keyword evidence="2" id="KW-0808">Transferase</keyword>
<sequence length="202" mass="22104">MAEMDIRLPETMRRAAQSDWRMIGAITGDAFQNDPVSSWVFGNKRPMAAVFGRMARDIYLPHGICHLAGDDGATQWLLPGVNNTMPLAGQMNIAWHMIRGGGFGSLKRGMSAGSAMARHHPKEPHAYLYTIAVRASAQGRGLGRALLAPMLDACDRAGLPAYLENSNPRNHSFYAGQGFDHIEHFSPGPAAPPLEAMWREPR</sequence>
<keyword evidence="3" id="KW-1185">Reference proteome</keyword>
<evidence type="ECO:0000313" key="3">
    <source>
        <dbReference type="Proteomes" id="UP000256310"/>
    </source>
</evidence>
<dbReference type="InterPro" id="IPR052523">
    <property type="entry name" value="Trichothecene_AcTrans"/>
</dbReference>
<proteinExistence type="predicted"/>
<accession>A0A3D9FFF1</accession>
<name>A0A3D9FFF1_9SPHN</name>
<dbReference type="PANTHER" id="PTHR42791">
    <property type="entry name" value="GNAT FAMILY ACETYLTRANSFERASE"/>
    <property type="match status" value="1"/>
</dbReference>
<dbReference type="Proteomes" id="UP000256310">
    <property type="component" value="Unassembled WGS sequence"/>
</dbReference>
<dbReference type="SUPFAM" id="SSF55729">
    <property type="entry name" value="Acyl-CoA N-acyltransferases (Nat)"/>
    <property type="match status" value="1"/>
</dbReference>
<dbReference type="Pfam" id="PF00583">
    <property type="entry name" value="Acetyltransf_1"/>
    <property type="match status" value="1"/>
</dbReference>
<dbReference type="InterPro" id="IPR000182">
    <property type="entry name" value="GNAT_dom"/>
</dbReference>
<protein>
    <submittedName>
        <fullName evidence="2">Acetyltransferase (GNAT) family protein</fullName>
    </submittedName>
</protein>
<dbReference type="GO" id="GO:0016747">
    <property type="term" value="F:acyltransferase activity, transferring groups other than amino-acyl groups"/>
    <property type="evidence" value="ECO:0007669"/>
    <property type="project" value="InterPro"/>
</dbReference>
<dbReference type="PANTHER" id="PTHR42791:SF1">
    <property type="entry name" value="N-ACETYLTRANSFERASE DOMAIN-CONTAINING PROTEIN"/>
    <property type="match status" value="1"/>
</dbReference>
<reference evidence="2 3" key="1">
    <citation type="submission" date="2018-07" db="EMBL/GenBank/DDBJ databases">
        <title>Genomic Encyclopedia of Type Strains, Phase IV (KMG-IV): sequencing the most valuable type-strain genomes for metagenomic binning, comparative biology and taxonomic classification.</title>
        <authorList>
            <person name="Goeker M."/>
        </authorList>
    </citation>
    <scope>NUCLEOTIDE SEQUENCE [LARGE SCALE GENOMIC DNA]</scope>
    <source>
        <strain evidence="2 3">DSM 26725</strain>
    </source>
</reference>
<evidence type="ECO:0000313" key="2">
    <source>
        <dbReference type="EMBL" id="RED16358.1"/>
    </source>
</evidence>
<organism evidence="2 3">
    <name type="scientific">Parasphingopyxis lamellibrachiae</name>
    <dbReference type="NCBI Taxonomy" id="680125"/>
    <lineage>
        <taxon>Bacteria</taxon>
        <taxon>Pseudomonadati</taxon>
        <taxon>Pseudomonadota</taxon>
        <taxon>Alphaproteobacteria</taxon>
        <taxon>Sphingomonadales</taxon>
        <taxon>Sphingomonadaceae</taxon>
        <taxon>Parasphingopyxis</taxon>
    </lineage>
</organism>
<dbReference type="PROSITE" id="PS51186">
    <property type="entry name" value="GNAT"/>
    <property type="match status" value="1"/>
</dbReference>
<feature type="domain" description="N-acetyltransferase" evidence="1">
    <location>
        <begin position="112"/>
        <end position="200"/>
    </location>
</feature>
<dbReference type="OrthoDB" id="7057833at2"/>
<dbReference type="AlphaFoldDB" id="A0A3D9FFF1"/>
<dbReference type="CDD" id="cd04301">
    <property type="entry name" value="NAT_SF"/>
    <property type="match status" value="1"/>
</dbReference>
<dbReference type="Gene3D" id="3.40.630.30">
    <property type="match status" value="1"/>
</dbReference>
<comment type="caution">
    <text evidence="2">The sequence shown here is derived from an EMBL/GenBank/DDBJ whole genome shotgun (WGS) entry which is preliminary data.</text>
</comment>